<accession>A0AAW0FP49</accession>
<name>A0AAW0FP49_9APHY</name>
<proteinExistence type="predicted"/>
<feature type="compositionally biased region" description="Basic and acidic residues" evidence="1">
    <location>
        <begin position="146"/>
        <end position="176"/>
    </location>
</feature>
<reference evidence="2 3" key="1">
    <citation type="submission" date="2022-09" db="EMBL/GenBank/DDBJ databases">
        <authorList>
            <person name="Palmer J.M."/>
        </authorList>
    </citation>
    <scope>NUCLEOTIDE SEQUENCE [LARGE SCALE GENOMIC DNA]</scope>
    <source>
        <strain evidence="2 3">DSM 7382</strain>
    </source>
</reference>
<evidence type="ECO:0000313" key="3">
    <source>
        <dbReference type="Proteomes" id="UP001385951"/>
    </source>
</evidence>
<dbReference type="CDD" id="cd09917">
    <property type="entry name" value="F-box_SF"/>
    <property type="match status" value="1"/>
</dbReference>
<dbReference type="Gene3D" id="3.80.10.10">
    <property type="entry name" value="Ribonuclease Inhibitor"/>
    <property type="match status" value="1"/>
</dbReference>
<comment type="caution">
    <text evidence="2">The sequence shown here is derived from an EMBL/GenBank/DDBJ whole genome shotgun (WGS) entry which is preliminary data.</text>
</comment>
<feature type="compositionally biased region" description="Low complexity" evidence="1">
    <location>
        <begin position="38"/>
        <end position="53"/>
    </location>
</feature>
<dbReference type="SUPFAM" id="SSF52047">
    <property type="entry name" value="RNI-like"/>
    <property type="match status" value="1"/>
</dbReference>
<gene>
    <name evidence="2" type="ORF">QCA50_013302</name>
</gene>
<evidence type="ECO:0008006" key="4">
    <source>
        <dbReference type="Google" id="ProtNLM"/>
    </source>
</evidence>
<feature type="compositionally biased region" description="Basic residues" evidence="1">
    <location>
        <begin position="1"/>
        <end position="15"/>
    </location>
</feature>
<dbReference type="AlphaFoldDB" id="A0AAW0FP49"/>
<dbReference type="Proteomes" id="UP001385951">
    <property type="component" value="Unassembled WGS sequence"/>
</dbReference>
<dbReference type="InterPro" id="IPR032675">
    <property type="entry name" value="LRR_dom_sf"/>
</dbReference>
<feature type="region of interest" description="Disordered" evidence="1">
    <location>
        <begin position="1"/>
        <end position="178"/>
    </location>
</feature>
<evidence type="ECO:0000313" key="2">
    <source>
        <dbReference type="EMBL" id="KAK7683468.1"/>
    </source>
</evidence>
<evidence type="ECO:0000256" key="1">
    <source>
        <dbReference type="SAM" id="MobiDB-lite"/>
    </source>
</evidence>
<organism evidence="2 3">
    <name type="scientific">Cerrena zonata</name>
    <dbReference type="NCBI Taxonomy" id="2478898"/>
    <lineage>
        <taxon>Eukaryota</taxon>
        <taxon>Fungi</taxon>
        <taxon>Dikarya</taxon>
        <taxon>Basidiomycota</taxon>
        <taxon>Agaricomycotina</taxon>
        <taxon>Agaricomycetes</taxon>
        <taxon>Polyporales</taxon>
        <taxon>Cerrenaceae</taxon>
        <taxon>Cerrena</taxon>
    </lineage>
</organism>
<keyword evidence="3" id="KW-1185">Reference proteome</keyword>
<protein>
    <recommendedName>
        <fullName evidence="4">F-box domain-containing protein</fullName>
    </recommendedName>
</protein>
<dbReference type="EMBL" id="JASBNA010000030">
    <property type="protein sequence ID" value="KAK7683468.1"/>
    <property type="molecule type" value="Genomic_DNA"/>
</dbReference>
<sequence>MKRSSPRLHSTKISKRSTEDASLDLSSKPVKRSRKSHGSSSHTGSRSSSTHSTLDVTTVSNPTPPLLPDASDTKPHTKSVDTPIPPLENVVEEEGESISTHTCVAEGSHSTEDPHPETVGRSQKDDGSERDERDSLAAAGITQPSTDDKTTKADRNDKDQKLAEAKSEGVSKDPDAGKGSLLPLELHHLILGYFWDDKHVDCESYRTLRACALTCSRWRAASRPYIFRFLVLRGPKDFKNLATQLCEEPDISGWIKKIRLEGKSVPYSDIYRQPLRDVAEDLDTGLYLFPTILGQPLSNVHTLELVGFAQVSSRREDWEAFAGWIPRLATMTSVTTLNLVRCQMGPNSLTAIVRALRGLNRVALIVTDFSHPNTCVLRDEPESSATTALLPDVRLPDHDSASDVADATAAADMKSSEKLSDGPIFYPIFHPPPALQTLLIDTAPYTEYPFLEFEQLSGWFHPEFHSDCLHSLEMGPNVSPSSLNKMLVSLGQSPNLQYLQVSTSLNALENSEIDISRLKNLRTLRLYGSKDTWEVEEELPSIQHFLSQIPGHMPHLEVLTIVVYIEEESHIDDLGVLDGYLANERFSYLKEVRIEMFPTTLPIALSGMYMTFPKVRQRFPLLDKSGILTVDYANLDYPGWDIGVD</sequence>
<feature type="compositionally biased region" description="Basic and acidic residues" evidence="1">
    <location>
        <begin position="109"/>
        <end position="135"/>
    </location>
</feature>